<evidence type="ECO:0000313" key="1">
    <source>
        <dbReference type="EMBL" id="JAH39585.1"/>
    </source>
</evidence>
<protein>
    <submittedName>
        <fullName evidence="1">Uncharacterized protein</fullName>
    </submittedName>
</protein>
<reference evidence="1" key="2">
    <citation type="journal article" date="2015" name="Fish Shellfish Immunol.">
        <title>Early steps in the European eel (Anguilla anguilla)-Vibrio vulnificus interaction in the gills: Role of the RtxA13 toxin.</title>
        <authorList>
            <person name="Callol A."/>
            <person name="Pajuelo D."/>
            <person name="Ebbesson L."/>
            <person name="Teles M."/>
            <person name="MacKenzie S."/>
            <person name="Amaro C."/>
        </authorList>
    </citation>
    <scope>NUCLEOTIDE SEQUENCE</scope>
</reference>
<proteinExistence type="predicted"/>
<sequence>MRKKKTNMMMYNLGSGISPADRKLSGFFSTMLISMLKRSIPLVWGSLL</sequence>
<name>A0A0E9SFX1_ANGAN</name>
<dbReference type="EMBL" id="GBXM01068992">
    <property type="protein sequence ID" value="JAH39585.1"/>
    <property type="molecule type" value="Transcribed_RNA"/>
</dbReference>
<dbReference type="AlphaFoldDB" id="A0A0E9SFX1"/>
<organism evidence="1">
    <name type="scientific">Anguilla anguilla</name>
    <name type="common">European freshwater eel</name>
    <name type="synonym">Muraena anguilla</name>
    <dbReference type="NCBI Taxonomy" id="7936"/>
    <lineage>
        <taxon>Eukaryota</taxon>
        <taxon>Metazoa</taxon>
        <taxon>Chordata</taxon>
        <taxon>Craniata</taxon>
        <taxon>Vertebrata</taxon>
        <taxon>Euteleostomi</taxon>
        <taxon>Actinopterygii</taxon>
        <taxon>Neopterygii</taxon>
        <taxon>Teleostei</taxon>
        <taxon>Anguilliformes</taxon>
        <taxon>Anguillidae</taxon>
        <taxon>Anguilla</taxon>
    </lineage>
</organism>
<accession>A0A0E9SFX1</accession>
<reference evidence="1" key="1">
    <citation type="submission" date="2014-11" db="EMBL/GenBank/DDBJ databases">
        <authorList>
            <person name="Amaro Gonzalez C."/>
        </authorList>
    </citation>
    <scope>NUCLEOTIDE SEQUENCE</scope>
</reference>